<dbReference type="RefSeq" id="WP_006641240.1">
    <property type="nucleotide sequence ID" value="NZ_EQ999546.1"/>
</dbReference>
<reference evidence="2" key="1">
    <citation type="submission" date="2009-01" db="EMBL/GenBank/DDBJ databases">
        <title>The Genome Sequence of Brucella pinnipedialis M292/94/1.</title>
        <authorList>
            <consortium name="The Broad Institute Genome Sequencing Platform"/>
            <person name="Ward D."/>
            <person name="Young S.K."/>
            <person name="Kodira C.D."/>
            <person name="Zeng Q."/>
            <person name="Koehrsen M."/>
            <person name="Alvarado L."/>
            <person name="Berlin A."/>
            <person name="Borenstein D."/>
            <person name="Chen Z."/>
            <person name="Engels R."/>
            <person name="Freedman E."/>
            <person name="Gellesch M."/>
            <person name="Goldberg J."/>
            <person name="Griggs A."/>
            <person name="Gujja S."/>
            <person name="Heiman D."/>
            <person name="Hepburn T."/>
            <person name="Howarth C."/>
            <person name="Jen D."/>
            <person name="Larson L."/>
            <person name="Lewis B."/>
            <person name="Mehta T."/>
            <person name="Park D."/>
            <person name="Pearson M."/>
            <person name="Roberts A."/>
            <person name="Saif S."/>
            <person name="Shea T."/>
            <person name="Shenoy N."/>
            <person name="Sisk P."/>
            <person name="Stolte C."/>
            <person name="Sykes S."/>
            <person name="Walk T."/>
            <person name="White J."/>
            <person name="Yandava C."/>
            <person name="Whatmore A.M."/>
            <person name="Perrett L.L."/>
            <person name="O'Callaghan D."/>
            <person name="Nusbaum C."/>
            <person name="Galagan J."/>
            <person name="Birren B."/>
        </authorList>
    </citation>
    <scope>NUCLEOTIDE SEQUENCE [LARGE SCALE GENOMIC DNA]</scope>
    <source>
        <strain evidence="2">M292/94/1</strain>
    </source>
</reference>
<dbReference type="Proteomes" id="UP000004659">
    <property type="component" value="Unassembled WGS sequence"/>
</dbReference>
<proteinExistence type="predicted"/>
<dbReference type="AlphaFoldDB" id="A0A0E1X3E7"/>
<keyword evidence="1" id="KW-0812">Transmembrane</keyword>
<sequence length="133" mass="14793">MQFKNLYSPYICPLHSIRRQIVSKFIYASILSLSFLTLSPLSATAGWQDELRKAAKKVDLVKKSIRDPQGPETKKMLGSDMRRFLQSPETEIDRFCNSAAGKAQGLLQGVAQVLNPQPTECDEGFFPSPSASK</sequence>
<gene>
    <name evidence="2" type="ORF">BALG_01710</name>
</gene>
<organism evidence="2">
    <name type="scientific">Brucella pinnipedialis M292/94/1</name>
    <dbReference type="NCBI Taxonomy" id="520462"/>
    <lineage>
        <taxon>Bacteria</taxon>
        <taxon>Pseudomonadati</taxon>
        <taxon>Pseudomonadota</taxon>
        <taxon>Alphaproteobacteria</taxon>
        <taxon>Hyphomicrobiales</taxon>
        <taxon>Brucellaceae</taxon>
        <taxon>Brucella/Ochrobactrum group</taxon>
        <taxon>Brucella</taxon>
    </lineage>
</organism>
<evidence type="ECO:0000313" key="2">
    <source>
        <dbReference type="EMBL" id="EEZ31590.1"/>
    </source>
</evidence>
<dbReference type="GeneID" id="99645453"/>
<accession>A0A0E1X3E7</accession>
<protein>
    <submittedName>
        <fullName evidence="2">Uncharacterized protein</fullName>
    </submittedName>
</protein>
<name>A0A0E1X3E7_9HYPH</name>
<evidence type="ECO:0000256" key="1">
    <source>
        <dbReference type="SAM" id="Phobius"/>
    </source>
</evidence>
<keyword evidence="1" id="KW-1133">Transmembrane helix</keyword>
<dbReference type="EMBL" id="EQ999546">
    <property type="protein sequence ID" value="EEZ31590.1"/>
    <property type="molecule type" value="Genomic_DNA"/>
</dbReference>
<feature type="transmembrane region" description="Helical" evidence="1">
    <location>
        <begin position="25"/>
        <end position="47"/>
    </location>
</feature>
<dbReference type="HOGENOM" id="CLU_2141113_0_0_5"/>
<keyword evidence="1" id="KW-0472">Membrane</keyword>